<evidence type="ECO:0000313" key="2">
    <source>
        <dbReference type="Proteomes" id="UP000032430"/>
    </source>
</evidence>
<gene>
    <name evidence="1" type="ORF">LFA_pB0006</name>
</gene>
<evidence type="ECO:0008006" key="3">
    <source>
        <dbReference type="Google" id="ProtNLM"/>
    </source>
</evidence>
<keyword evidence="1" id="KW-0614">Plasmid</keyword>
<sequence length="144" mass="16447">MLTDPSLFADVADALGIKNPVIVEKDYYAVQLIKTLSAISIEDYSLVFSGGTCLAKAHRNTYRMSEDIDFKLVPLSNFGSQNQQRKKRRAIHEQINSALESSNLFKIIEFHKLSEGKYQTFLIEYPIHHPKIDALRPHLKLELT</sequence>
<dbReference type="Gene3D" id="3.10.450.620">
    <property type="entry name" value="JHP933, nucleotidyltransferase-like core domain"/>
    <property type="match status" value="1"/>
</dbReference>
<dbReference type="KEGG" id="lfa:LFA_pB0006"/>
<evidence type="ECO:0000313" key="1">
    <source>
        <dbReference type="EMBL" id="CEG59366.1"/>
    </source>
</evidence>
<dbReference type="Proteomes" id="UP000032430">
    <property type="component" value="Plasmid III"/>
</dbReference>
<dbReference type="HOGENOM" id="CLU_075553_1_1_6"/>
<dbReference type="AlphaFoldDB" id="A0A098GD37"/>
<dbReference type="Pfam" id="PF08843">
    <property type="entry name" value="AbiEii"/>
    <property type="match status" value="1"/>
</dbReference>
<proteinExistence type="predicted"/>
<protein>
    <recommendedName>
        <fullName evidence="3">Nucleotidyl transferase AbiEii/AbiGii toxin family protein</fullName>
    </recommendedName>
</protein>
<dbReference type="EMBL" id="LN614829">
    <property type="protein sequence ID" value="CEG59366.1"/>
    <property type="molecule type" value="Genomic_DNA"/>
</dbReference>
<keyword evidence="2" id="KW-1185">Reference proteome</keyword>
<accession>A0A098GD37</accession>
<dbReference type="OrthoDB" id="9780929at2"/>
<organism evidence="1 2">
    <name type="scientific">Legionella fallonii LLAP-10</name>
    <dbReference type="NCBI Taxonomy" id="1212491"/>
    <lineage>
        <taxon>Bacteria</taxon>
        <taxon>Pseudomonadati</taxon>
        <taxon>Pseudomonadota</taxon>
        <taxon>Gammaproteobacteria</taxon>
        <taxon>Legionellales</taxon>
        <taxon>Legionellaceae</taxon>
        <taxon>Legionella</taxon>
    </lineage>
</organism>
<reference evidence="2" key="1">
    <citation type="submission" date="2014-09" db="EMBL/GenBank/DDBJ databases">
        <authorList>
            <person name="Gomez-Valero L."/>
        </authorList>
    </citation>
    <scope>NUCLEOTIDE SEQUENCE [LARGE SCALE GENOMIC DNA]</scope>
    <source>
        <strain evidence="2">ATCC700992</strain>
        <plasmid evidence="2">LLAP10_pB</plasmid>
    </source>
</reference>
<dbReference type="InterPro" id="IPR014942">
    <property type="entry name" value="AbiEii"/>
</dbReference>
<name>A0A098GD37_9GAMM</name>
<geneLocation type="plasmid" evidence="2">
    <name>LLAP10_pB</name>
</geneLocation>